<evidence type="ECO:0000256" key="3">
    <source>
        <dbReference type="ARBA" id="ARBA00023082"/>
    </source>
</evidence>
<dbReference type="Gene3D" id="1.10.10.10">
    <property type="entry name" value="Winged helix-like DNA-binding domain superfamily/Winged helix DNA-binding domain"/>
    <property type="match status" value="1"/>
</dbReference>
<dbReference type="NCBIfam" id="TIGR02937">
    <property type="entry name" value="sigma70-ECF"/>
    <property type="match status" value="1"/>
</dbReference>
<dbReference type="Proteomes" id="UP000295060">
    <property type="component" value="Unassembled WGS sequence"/>
</dbReference>
<evidence type="ECO:0000256" key="5">
    <source>
        <dbReference type="ARBA" id="ARBA00023163"/>
    </source>
</evidence>
<keyword evidence="3" id="KW-0731">Sigma factor</keyword>
<dbReference type="InterPro" id="IPR014284">
    <property type="entry name" value="RNA_pol_sigma-70_dom"/>
</dbReference>
<sequence>MTLDRVTKTGNRIAGSGVLVGMETEGLREFYSAHQPRLVGVISLLTGSRAEAEDIVQEAFVRLVPRWEKVSRYDAPEAWVRLVAVRLAANRHRDGNRFTQLFHRLPAEHVPDPADRYAGDLEQALAGLPMPTRQVVVLHYVCDLSVAQVADTLGIAEGTVKSRLSRARDALSESLLLRSDDHA</sequence>
<evidence type="ECO:0000259" key="6">
    <source>
        <dbReference type="Pfam" id="PF04542"/>
    </source>
</evidence>
<name>A0ABY2FCX3_9ACTN</name>
<dbReference type="Gene3D" id="1.10.1740.10">
    <property type="match status" value="1"/>
</dbReference>
<evidence type="ECO:0000313" key="8">
    <source>
        <dbReference type="EMBL" id="TDW89223.1"/>
    </source>
</evidence>
<keyword evidence="2" id="KW-0805">Transcription regulation</keyword>
<evidence type="ECO:0000256" key="2">
    <source>
        <dbReference type="ARBA" id="ARBA00023015"/>
    </source>
</evidence>
<protein>
    <submittedName>
        <fullName evidence="8">RNA polymerase sigma-70 factor (ECF subfamily)</fullName>
    </submittedName>
</protein>
<dbReference type="InterPro" id="IPR013325">
    <property type="entry name" value="RNA_pol_sigma_r2"/>
</dbReference>
<dbReference type="InterPro" id="IPR036388">
    <property type="entry name" value="WH-like_DNA-bd_sf"/>
</dbReference>
<dbReference type="InterPro" id="IPR013324">
    <property type="entry name" value="RNA_pol_sigma_r3/r4-like"/>
</dbReference>
<proteinExistence type="inferred from homology"/>
<accession>A0ABY2FCX3</accession>
<dbReference type="CDD" id="cd06171">
    <property type="entry name" value="Sigma70_r4"/>
    <property type="match status" value="1"/>
</dbReference>
<comment type="similarity">
    <text evidence="1">Belongs to the sigma-70 factor family. ECF subfamily.</text>
</comment>
<dbReference type="InterPro" id="IPR014325">
    <property type="entry name" value="RNA_pol_sigma-E_actinobac"/>
</dbReference>
<dbReference type="EMBL" id="SODU01000002">
    <property type="protein sequence ID" value="TDW89223.1"/>
    <property type="molecule type" value="Genomic_DNA"/>
</dbReference>
<dbReference type="SUPFAM" id="SSF88659">
    <property type="entry name" value="Sigma3 and sigma4 domains of RNA polymerase sigma factors"/>
    <property type="match status" value="1"/>
</dbReference>
<comment type="caution">
    <text evidence="8">The sequence shown here is derived from an EMBL/GenBank/DDBJ whole genome shotgun (WGS) entry which is preliminary data.</text>
</comment>
<feature type="domain" description="RNA polymerase sigma factor 70 region 4 type 2" evidence="7">
    <location>
        <begin position="120"/>
        <end position="171"/>
    </location>
</feature>
<reference evidence="8 9" key="1">
    <citation type="submission" date="2019-03" db="EMBL/GenBank/DDBJ databases">
        <title>Genomic Encyclopedia of Type Strains, Phase III (KMG-III): the genomes of soil and plant-associated and newly described type strains.</title>
        <authorList>
            <person name="Whitman W."/>
        </authorList>
    </citation>
    <scope>NUCLEOTIDE SEQUENCE [LARGE SCALE GENOMIC DNA]</scope>
    <source>
        <strain evidence="8 9">VKMAc-2574</strain>
    </source>
</reference>
<keyword evidence="4" id="KW-0238">DNA-binding</keyword>
<dbReference type="NCBIfam" id="TIGR02983">
    <property type="entry name" value="SigE-fam_strep"/>
    <property type="match status" value="1"/>
</dbReference>
<dbReference type="Pfam" id="PF08281">
    <property type="entry name" value="Sigma70_r4_2"/>
    <property type="match status" value="1"/>
</dbReference>
<dbReference type="SUPFAM" id="SSF88946">
    <property type="entry name" value="Sigma2 domain of RNA polymerase sigma factors"/>
    <property type="match status" value="1"/>
</dbReference>
<feature type="domain" description="RNA polymerase sigma-70 region 2" evidence="6">
    <location>
        <begin position="30"/>
        <end position="97"/>
    </location>
</feature>
<evidence type="ECO:0000256" key="1">
    <source>
        <dbReference type="ARBA" id="ARBA00010641"/>
    </source>
</evidence>
<evidence type="ECO:0000259" key="7">
    <source>
        <dbReference type="Pfam" id="PF08281"/>
    </source>
</evidence>
<evidence type="ECO:0000313" key="9">
    <source>
        <dbReference type="Proteomes" id="UP000295060"/>
    </source>
</evidence>
<dbReference type="Pfam" id="PF04542">
    <property type="entry name" value="Sigma70_r2"/>
    <property type="match status" value="1"/>
</dbReference>
<keyword evidence="5" id="KW-0804">Transcription</keyword>
<dbReference type="PANTHER" id="PTHR43133">
    <property type="entry name" value="RNA POLYMERASE ECF-TYPE SIGMA FACTO"/>
    <property type="match status" value="1"/>
</dbReference>
<keyword evidence="9" id="KW-1185">Reference proteome</keyword>
<dbReference type="InterPro" id="IPR013249">
    <property type="entry name" value="RNA_pol_sigma70_r4_t2"/>
</dbReference>
<organism evidence="8 9">
    <name type="scientific">Kribbella pratensis</name>
    <dbReference type="NCBI Taxonomy" id="2512112"/>
    <lineage>
        <taxon>Bacteria</taxon>
        <taxon>Bacillati</taxon>
        <taxon>Actinomycetota</taxon>
        <taxon>Actinomycetes</taxon>
        <taxon>Propionibacteriales</taxon>
        <taxon>Kribbellaceae</taxon>
        <taxon>Kribbella</taxon>
    </lineage>
</organism>
<evidence type="ECO:0000256" key="4">
    <source>
        <dbReference type="ARBA" id="ARBA00023125"/>
    </source>
</evidence>
<dbReference type="InterPro" id="IPR007627">
    <property type="entry name" value="RNA_pol_sigma70_r2"/>
</dbReference>
<gene>
    <name evidence="8" type="ORF">EV137_3015</name>
</gene>
<dbReference type="InterPro" id="IPR039425">
    <property type="entry name" value="RNA_pol_sigma-70-like"/>
</dbReference>
<dbReference type="PANTHER" id="PTHR43133:SF50">
    <property type="entry name" value="ECF RNA POLYMERASE SIGMA FACTOR SIGM"/>
    <property type="match status" value="1"/>
</dbReference>